<evidence type="ECO:0000313" key="2">
    <source>
        <dbReference type="EMBL" id="BBL72553.1"/>
    </source>
</evidence>
<sequence length="56" mass="6770">MHVFTRVLLCVLLLAIHYFLLFLPVSELFIVYILLFNPRWFRSFLDKTAPRENNND</sequence>
<reference evidence="2" key="1">
    <citation type="submission" date="2019-06" db="EMBL/GenBank/DDBJ databases">
        <title>Complete genome sequence of Methylogaea oryzae strain JCM16910.</title>
        <authorList>
            <person name="Asakawa S."/>
        </authorList>
    </citation>
    <scope>NUCLEOTIDE SEQUENCE</scope>
    <source>
        <strain evidence="2">E10</strain>
    </source>
</reference>
<organism evidence="2 3">
    <name type="scientific">Methylogaea oryzae</name>
    <dbReference type="NCBI Taxonomy" id="1295382"/>
    <lineage>
        <taxon>Bacteria</taxon>
        <taxon>Pseudomonadati</taxon>
        <taxon>Pseudomonadota</taxon>
        <taxon>Gammaproteobacteria</taxon>
        <taxon>Methylococcales</taxon>
        <taxon>Methylococcaceae</taxon>
        <taxon>Methylogaea</taxon>
    </lineage>
</organism>
<keyword evidence="1" id="KW-1133">Transmembrane helix</keyword>
<dbReference type="AlphaFoldDB" id="A0A8D5AII1"/>
<evidence type="ECO:0000313" key="3">
    <source>
        <dbReference type="Proteomes" id="UP000824988"/>
    </source>
</evidence>
<proteinExistence type="predicted"/>
<accession>A0A8D5AII1</accession>
<keyword evidence="1" id="KW-0472">Membrane</keyword>
<dbReference type="KEGG" id="moz:MoryE10_31590"/>
<keyword evidence="3" id="KW-1185">Reference proteome</keyword>
<name>A0A8D5AII1_9GAMM</name>
<evidence type="ECO:0000256" key="1">
    <source>
        <dbReference type="SAM" id="Phobius"/>
    </source>
</evidence>
<keyword evidence="1" id="KW-0812">Transmembrane</keyword>
<dbReference type="Proteomes" id="UP000824988">
    <property type="component" value="Chromosome"/>
</dbReference>
<dbReference type="RefSeq" id="WP_173586032.1">
    <property type="nucleotide sequence ID" value="NZ_AP019782.1"/>
</dbReference>
<dbReference type="EMBL" id="AP019782">
    <property type="protein sequence ID" value="BBL72553.1"/>
    <property type="molecule type" value="Genomic_DNA"/>
</dbReference>
<gene>
    <name evidence="2" type="ORF">MoryE10_31590</name>
</gene>
<protein>
    <submittedName>
        <fullName evidence="2">Uncharacterized protein</fullName>
    </submittedName>
</protein>
<feature type="transmembrane region" description="Helical" evidence="1">
    <location>
        <begin position="7"/>
        <end position="35"/>
    </location>
</feature>